<feature type="chain" id="PRO_5046345827" evidence="1">
    <location>
        <begin position="30"/>
        <end position="136"/>
    </location>
</feature>
<evidence type="ECO:0000313" key="3">
    <source>
        <dbReference type="Proteomes" id="UP000775686"/>
    </source>
</evidence>
<organism evidence="2 3">
    <name type="scientific">Drancourtella massiliensis</name>
    <dbReference type="NCBI Taxonomy" id="1632013"/>
    <lineage>
        <taxon>Bacteria</taxon>
        <taxon>Bacillati</taxon>
        <taxon>Bacillota</taxon>
        <taxon>Clostridia</taxon>
        <taxon>Eubacteriales</taxon>
        <taxon>Oscillospiraceae</taxon>
        <taxon>Drancourtella</taxon>
    </lineage>
</organism>
<keyword evidence="1" id="KW-0732">Signal</keyword>
<accession>A0ABS2EKG8</accession>
<dbReference type="Proteomes" id="UP000775686">
    <property type="component" value="Unassembled WGS sequence"/>
</dbReference>
<name>A0ABS2EKG8_9FIRM</name>
<sequence length="136" mass="15521">MMKKYKKIGVYLLAICLIFALTACNDSEADEFTSLRSFEYHFIPEEYEEEYSEYEKTITLEADTDYQFKVDATCESGTIEIRLTYENAEETMYIVNSSAPCNDKINIPANTTETACFSITIVPETKGDVVVEVLTR</sequence>
<gene>
    <name evidence="2" type="ORF">H6A32_14685</name>
</gene>
<proteinExistence type="predicted"/>
<reference evidence="2 3" key="1">
    <citation type="journal article" date="2021" name="Sci. Rep.">
        <title>The distribution of antibiotic resistance genes in chicken gut microbiota commensals.</title>
        <authorList>
            <person name="Juricova H."/>
            <person name="Matiasovicova J."/>
            <person name="Kubasova T."/>
            <person name="Cejkova D."/>
            <person name="Rychlik I."/>
        </authorList>
    </citation>
    <scope>NUCLEOTIDE SEQUENCE [LARGE SCALE GENOMIC DNA]</scope>
    <source>
        <strain evidence="2 3">An770</strain>
    </source>
</reference>
<protein>
    <submittedName>
        <fullName evidence="2">Uncharacterized protein</fullName>
    </submittedName>
</protein>
<dbReference type="EMBL" id="JACJKH010000037">
    <property type="protein sequence ID" value="MBM6745525.1"/>
    <property type="molecule type" value="Genomic_DNA"/>
</dbReference>
<evidence type="ECO:0000313" key="2">
    <source>
        <dbReference type="EMBL" id="MBM6745525.1"/>
    </source>
</evidence>
<evidence type="ECO:0000256" key="1">
    <source>
        <dbReference type="SAM" id="SignalP"/>
    </source>
</evidence>
<dbReference type="PROSITE" id="PS51257">
    <property type="entry name" value="PROKAR_LIPOPROTEIN"/>
    <property type="match status" value="1"/>
</dbReference>
<comment type="caution">
    <text evidence="2">The sequence shown here is derived from an EMBL/GenBank/DDBJ whole genome shotgun (WGS) entry which is preliminary data.</text>
</comment>
<keyword evidence="3" id="KW-1185">Reference proteome</keyword>
<feature type="signal peptide" evidence="1">
    <location>
        <begin position="1"/>
        <end position="29"/>
    </location>
</feature>